<evidence type="ECO:0000313" key="3">
    <source>
        <dbReference type="Proteomes" id="UP000694844"/>
    </source>
</evidence>
<evidence type="ECO:0000313" key="4">
    <source>
        <dbReference type="RefSeq" id="XP_022335910.1"/>
    </source>
</evidence>
<dbReference type="GeneID" id="111132400"/>
<evidence type="ECO:0000256" key="2">
    <source>
        <dbReference type="SAM" id="SignalP"/>
    </source>
</evidence>
<name>A0A8B8E6Y2_CRAVI</name>
<dbReference type="Proteomes" id="UP000694844">
    <property type="component" value="Chromosome 5"/>
</dbReference>
<gene>
    <name evidence="4" type="primary">LOC111132400</name>
</gene>
<keyword evidence="1" id="KW-1133">Transmembrane helix</keyword>
<keyword evidence="1" id="KW-0472">Membrane</keyword>
<evidence type="ECO:0000256" key="1">
    <source>
        <dbReference type="SAM" id="Phobius"/>
    </source>
</evidence>
<reference evidence="4" key="1">
    <citation type="submission" date="2025-08" db="UniProtKB">
        <authorList>
            <consortium name="RefSeq"/>
        </authorList>
    </citation>
    <scope>IDENTIFICATION</scope>
    <source>
        <tissue evidence="4">Whole sample</tissue>
    </source>
</reference>
<organism evidence="3 4">
    <name type="scientific">Crassostrea virginica</name>
    <name type="common">Eastern oyster</name>
    <dbReference type="NCBI Taxonomy" id="6565"/>
    <lineage>
        <taxon>Eukaryota</taxon>
        <taxon>Metazoa</taxon>
        <taxon>Spiralia</taxon>
        <taxon>Lophotrochozoa</taxon>
        <taxon>Mollusca</taxon>
        <taxon>Bivalvia</taxon>
        <taxon>Autobranchia</taxon>
        <taxon>Pteriomorphia</taxon>
        <taxon>Ostreida</taxon>
        <taxon>Ostreoidea</taxon>
        <taxon>Ostreidae</taxon>
        <taxon>Crassostrea</taxon>
    </lineage>
</organism>
<dbReference type="AlphaFoldDB" id="A0A8B8E6Y2"/>
<keyword evidence="2" id="KW-0732">Signal</keyword>
<feature type="signal peptide" evidence="2">
    <location>
        <begin position="1"/>
        <end position="20"/>
    </location>
</feature>
<sequence>MLLFVFWLSFNFLNEASVSADKICWKTDDLSSKKELFIRCQKSMITLEDIEINENRLSRRCSSKLSLKNLFRCNGLKNICDVDNFETIEKFVDNCIYRSSAYAVCIIYNCVNGEPNYLLDKTILTEARGQVYKAVWFRGILHCSIYGHITNITVYKIPLTEITVRDENGSRIIDYDDKFYSRTKEDRTMEAKIFSSYSLSYYDYYHFTYPHAYELSSSVLSFTKNLMNLETIGLTIHSKTFQDVPFLVEGGINYRCDNGMEGIRLAKESLYGINDEARFRERFLWITTVLSLLLSLVLVVVYIIQCLLWQKHKRISLKTKSQTDPSSRRPIANDYETPHVYMDVAL</sequence>
<dbReference type="OrthoDB" id="6213418at2759"/>
<accession>A0A8B8E6Y2</accession>
<keyword evidence="1" id="KW-0812">Transmembrane</keyword>
<keyword evidence="3" id="KW-1185">Reference proteome</keyword>
<feature type="transmembrane region" description="Helical" evidence="1">
    <location>
        <begin position="283"/>
        <end position="308"/>
    </location>
</feature>
<protein>
    <submittedName>
        <fullName evidence="4">Uncharacterized protein LOC111132400</fullName>
    </submittedName>
</protein>
<feature type="chain" id="PRO_5034204327" evidence="2">
    <location>
        <begin position="21"/>
        <end position="346"/>
    </location>
</feature>
<dbReference type="RefSeq" id="XP_022335910.1">
    <property type="nucleotide sequence ID" value="XM_022480202.1"/>
</dbReference>
<dbReference type="KEGG" id="cvn:111132400"/>
<proteinExistence type="predicted"/>